<name>A0ACB9GVC5_9ASTR</name>
<keyword evidence="2" id="KW-1185">Reference proteome</keyword>
<evidence type="ECO:0000313" key="1">
    <source>
        <dbReference type="EMBL" id="KAI3787402.1"/>
    </source>
</evidence>
<organism evidence="1 2">
    <name type="scientific">Smallanthus sonchifolius</name>
    <dbReference type="NCBI Taxonomy" id="185202"/>
    <lineage>
        <taxon>Eukaryota</taxon>
        <taxon>Viridiplantae</taxon>
        <taxon>Streptophyta</taxon>
        <taxon>Embryophyta</taxon>
        <taxon>Tracheophyta</taxon>
        <taxon>Spermatophyta</taxon>
        <taxon>Magnoliopsida</taxon>
        <taxon>eudicotyledons</taxon>
        <taxon>Gunneridae</taxon>
        <taxon>Pentapetalae</taxon>
        <taxon>asterids</taxon>
        <taxon>campanulids</taxon>
        <taxon>Asterales</taxon>
        <taxon>Asteraceae</taxon>
        <taxon>Asteroideae</taxon>
        <taxon>Heliantheae alliance</taxon>
        <taxon>Millerieae</taxon>
        <taxon>Smallanthus</taxon>
    </lineage>
</organism>
<evidence type="ECO:0000313" key="2">
    <source>
        <dbReference type="Proteomes" id="UP001056120"/>
    </source>
</evidence>
<reference evidence="1 2" key="2">
    <citation type="journal article" date="2022" name="Mol. Ecol. Resour.">
        <title>The genomes of chicory, endive, great burdock and yacon provide insights into Asteraceae paleo-polyploidization history and plant inulin production.</title>
        <authorList>
            <person name="Fan W."/>
            <person name="Wang S."/>
            <person name="Wang H."/>
            <person name="Wang A."/>
            <person name="Jiang F."/>
            <person name="Liu H."/>
            <person name="Zhao H."/>
            <person name="Xu D."/>
            <person name="Zhang Y."/>
        </authorList>
    </citation>
    <scope>NUCLEOTIDE SEQUENCE [LARGE SCALE GENOMIC DNA]</scope>
    <source>
        <strain evidence="2">cv. Yunnan</strain>
        <tissue evidence="1">Leaves</tissue>
    </source>
</reference>
<dbReference type="Proteomes" id="UP001056120">
    <property type="component" value="Linkage Group LG13"/>
</dbReference>
<proteinExistence type="predicted"/>
<dbReference type="EMBL" id="CM042030">
    <property type="protein sequence ID" value="KAI3787402.1"/>
    <property type="molecule type" value="Genomic_DNA"/>
</dbReference>
<sequence length="211" mass="23967">MFTYVQASMHNVRSFIAYVLQIFTHSVGDPNLSQKLQTHKEDPKELKLEVRRHEGKIKGLNSALKSQKNDLKDISNEELIKSDLERVKLQERNMALAKEFATLKLAFDWTLKMMKLSNLLICETSEHNGAPLSVQREQKDTWENGAKKGLIKGFNAVGADGRGATIKILKSQNLSSLSKSVTGQPACPVLTRYPNHLFAFMLILKFYLFRM</sequence>
<protein>
    <submittedName>
        <fullName evidence="1">Uncharacterized protein</fullName>
    </submittedName>
</protein>
<gene>
    <name evidence="1" type="ORF">L1987_41851</name>
</gene>
<accession>A0ACB9GVC5</accession>
<comment type="caution">
    <text evidence="1">The sequence shown here is derived from an EMBL/GenBank/DDBJ whole genome shotgun (WGS) entry which is preliminary data.</text>
</comment>
<reference evidence="2" key="1">
    <citation type="journal article" date="2022" name="Mol. Ecol. Resour.">
        <title>The genomes of chicory, endive, great burdock and yacon provide insights into Asteraceae palaeo-polyploidization history and plant inulin production.</title>
        <authorList>
            <person name="Fan W."/>
            <person name="Wang S."/>
            <person name="Wang H."/>
            <person name="Wang A."/>
            <person name="Jiang F."/>
            <person name="Liu H."/>
            <person name="Zhao H."/>
            <person name="Xu D."/>
            <person name="Zhang Y."/>
        </authorList>
    </citation>
    <scope>NUCLEOTIDE SEQUENCE [LARGE SCALE GENOMIC DNA]</scope>
    <source>
        <strain evidence="2">cv. Yunnan</strain>
    </source>
</reference>